<dbReference type="GO" id="GO:0003677">
    <property type="term" value="F:DNA binding"/>
    <property type="evidence" value="ECO:0007669"/>
    <property type="project" value="UniProtKB-KW"/>
</dbReference>
<dbReference type="Pfam" id="PF07739">
    <property type="entry name" value="TipAS"/>
    <property type="match status" value="1"/>
</dbReference>
<evidence type="ECO:0000256" key="1">
    <source>
        <dbReference type="ARBA" id="ARBA00023015"/>
    </source>
</evidence>
<dbReference type="EMBL" id="JAFBBK010000001">
    <property type="protein sequence ID" value="MBM7416739.1"/>
    <property type="molecule type" value="Genomic_DNA"/>
</dbReference>
<name>A0ABS2KXS7_9NOCA</name>
<dbReference type="InterPro" id="IPR047057">
    <property type="entry name" value="MerR_fam"/>
</dbReference>
<dbReference type="CDD" id="cd01106">
    <property type="entry name" value="HTH_TipAL-Mta"/>
    <property type="match status" value="1"/>
</dbReference>
<dbReference type="InterPro" id="IPR009061">
    <property type="entry name" value="DNA-bd_dom_put_sf"/>
</dbReference>
<gene>
    <name evidence="6" type="ORF">JOE42_003472</name>
</gene>
<keyword evidence="3" id="KW-0010">Activator</keyword>
<dbReference type="Proteomes" id="UP000703038">
    <property type="component" value="Unassembled WGS sequence"/>
</dbReference>
<dbReference type="PRINTS" id="PR00040">
    <property type="entry name" value="HTHMERR"/>
</dbReference>
<dbReference type="SUPFAM" id="SSF46955">
    <property type="entry name" value="Putative DNA-binding domain"/>
    <property type="match status" value="1"/>
</dbReference>
<dbReference type="RefSeq" id="WP_204869475.1">
    <property type="nucleotide sequence ID" value="NZ_JAFBBK010000001.1"/>
</dbReference>
<proteinExistence type="predicted"/>
<dbReference type="Pfam" id="PF13411">
    <property type="entry name" value="MerR_1"/>
    <property type="match status" value="1"/>
</dbReference>
<evidence type="ECO:0000256" key="2">
    <source>
        <dbReference type="ARBA" id="ARBA00023125"/>
    </source>
</evidence>
<feature type="domain" description="HTH merR-type" evidence="5">
    <location>
        <begin position="4"/>
        <end position="73"/>
    </location>
</feature>
<sequence length="255" mass="28341">MNDALTVGQVAALADVSVRTLHHYDAVGLVVPGGRSPAGYRTYSSQDVERLYSVLTYRELGFPLTEIKEILDDPAADPLEHLRRQRTLLDQRIAHLTAMANAVDTVIERKTMGTNLTPAEQREIWGDDWTGEKYEDEARERWGTTDAWAQSTERTAAMSADDWRVIKADTDQLEADLAAAMLRGVEPGSDEANALAERHRASIDRFYDCDHAMHVCVAGTYTADERFRAHYDGRAAGLAEWIVAVVGANAREHEA</sequence>
<evidence type="ECO:0000256" key="4">
    <source>
        <dbReference type="ARBA" id="ARBA00023163"/>
    </source>
</evidence>
<dbReference type="SUPFAM" id="SSF89082">
    <property type="entry name" value="Antibiotic binding domain of TipA-like multidrug resistance regulators"/>
    <property type="match status" value="1"/>
</dbReference>
<keyword evidence="2 6" id="KW-0238">DNA-binding</keyword>
<dbReference type="InterPro" id="IPR012925">
    <property type="entry name" value="TipAS_dom"/>
</dbReference>
<organism evidence="6 7">
    <name type="scientific">Rhodococcoides corynebacterioides</name>
    <dbReference type="NCBI Taxonomy" id="53972"/>
    <lineage>
        <taxon>Bacteria</taxon>
        <taxon>Bacillati</taxon>
        <taxon>Actinomycetota</taxon>
        <taxon>Actinomycetes</taxon>
        <taxon>Mycobacteriales</taxon>
        <taxon>Nocardiaceae</taxon>
        <taxon>Rhodococcoides</taxon>
    </lineage>
</organism>
<keyword evidence="4" id="KW-0804">Transcription</keyword>
<keyword evidence="7" id="KW-1185">Reference proteome</keyword>
<dbReference type="PANTHER" id="PTHR30204">
    <property type="entry name" value="REDOX-CYCLING DRUG-SENSING TRANSCRIPTIONAL ACTIVATOR SOXR"/>
    <property type="match status" value="1"/>
</dbReference>
<evidence type="ECO:0000313" key="7">
    <source>
        <dbReference type="Proteomes" id="UP000703038"/>
    </source>
</evidence>
<dbReference type="InterPro" id="IPR000551">
    <property type="entry name" value="MerR-type_HTH_dom"/>
</dbReference>
<evidence type="ECO:0000313" key="6">
    <source>
        <dbReference type="EMBL" id="MBM7416739.1"/>
    </source>
</evidence>
<keyword evidence="1" id="KW-0805">Transcription regulation</keyword>
<evidence type="ECO:0000256" key="3">
    <source>
        <dbReference type="ARBA" id="ARBA00023159"/>
    </source>
</evidence>
<comment type="caution">
    <text evidence="6">The sequence shown here is derived from an EMBL/GenBank/DDBJ whole genome shotgun (WGS) entry which is preliminary data.</text>
</comment>
<evidence type="ECO:0000259" key="5">
    <source>
        <dbReference type="PROSITE" id="PS50937"/>
    </source>
</evidence>
<dbReference type="PROSITE" id="PS50937">
    <property type="entry name" value="HTH_MERR_2"/>
    <property type="match status" value="1"/>
</dbReference>
<accession>A0ABS2KXS7</accession>
<dbReference type="Gene3D" id="1.10.490.50">
    <property type="entry name" value="Antibiotic binding domain of TipA-like multidrug resistance regulators"/>
    <property type="match status" value="1"/>
</dbReference>
<dbReference type="InterPro" id="IPR036244">
    <property type="entry name" value="TipA-like_antibiotic-bd"/>
</dbReference>
<dbReference type="SMART" id="SM00422">
    <property type="entry name" value="HTH_MERR"/>
    <property type="match status" value="1"/>
</dbReference>
<dbReference type="PROSITE" id="PS00552">
    <property type="entry name" value="HTH_MERR_1"/>
    <property type="match status" value="1"/>
</dbReference>
<reference evidence="6 7" key="1">
    <citation type="submission" date="2021-01" db="EMBL/GenBank/DDBJ databases">
        <title>Genomics of switchgrass bacterial isolates.</title>
        <authorList>
            <person name="Shade A."/>
        </authorList>
    </citation>
    <scope>NUCLEOTIDE SEQUENCE [LARGE SCALE GENOMIC DNA]</scope>
    <source>
        <strain evidence="6 7">PvP111</strain>
    </source>
</reference>
<protein>
    <submittedName>
        <fullName evidence="6">DNA-binding transcriptional MerR regulator</fullName>
    </submittedName>
</protein>
<dbReference type="PANTHER" id="PTHR30204:SF90">
    <property type="entry name" value="HTH-TYPE TRANSCRIPTIONAL ACTIVATOR MTA"/>
    <property type="match status" value="1"/>
</dbReference>
<dbReference type="Gene3D" id="1.10.1660.10">
    <property type="match status" value="1"/>
</dbReference>